<accession>A0ABY9GWV6</accession>
<protein>
    <submittedName>
        <fullName evidence="1">Uncharacterized protein</fullName>
    </submittedName>
</protein>
<evidence type="ECO:0000313" key="1">
    <source>
        <dbReference type="EMBL" id="WLI20281.1"/>
    </source>
</evidence>
<evidence type="ECO:0000313" key="2">
    <source>
        <dbReference type="Proteomes" id="UP001230768"/>
    </source>
</evidence>
<dbReference type="Proteomes" id="UP001230768">
    <property type="component" value="Chromosome"/>
</dbReference>
<proteinExistence type="predicted"/>
<dbReference type="RefSeq" id="WP_305426007.1">
    <property type="nucleotide sequence ID" value="NZ_CP117430.1"/>
</dbReference>
<organism evidence="1 2">
    <name type="scientific">Pseudomonas wuhanensis</name>
    <dbReference type="NCBI Taxonomy" id="2954098"/>
    <lineage>
        <taxon>Bacteria</taxon>
        <taxon>Pseudomonadati</taxon>
        <taxon>Pseudomonadota</taxon>
        <taxon>Gammaproteobacteria</taxon>
        <taxon>Pseudomonadales</taxon>
        <taxon>Pseudomonadaceae</taxon>
        <taxon>Pseudomonas</taxon>
    </lineage>
</organism>
<reference evidence="1 2" key="1">
    <citation type="submission" date="2023-02" db="EMBL/GenBank/DDBJ databases">
        <title>Evolution of Hrp T3SS in non-pathogenic Pseudomonas fluorescens.</title>
        <authorList>
            <person name="Liao K."/>
            <person name="Wei H."/>
            <person name="Gu Y."/>
        </authorList>
    </citation>
    <scope>NUCLEOTIDE SEQUENCE [LARGE SCALE GENOMIC DNA]</scope>
    <source>
        <strain evidence="1 2">FP607</strain>
    </source>
</reference>
<name>A0ABY9GWV6_9PSED</name>
<sequence length="86" mass="9681">MSITVCVVCGDSAEKAYPVGSFDEFKCPNCGYYSVDRQLIDEMEAADQVFDTERTQQYLMIHSRPGQVPAITRDETTNHQLIVEST</sequence>
<dbReference type="EMBL" id="CP117430">
    <property type="protein sequence ID" value="WLI20281.1"/>
    <property type="molecule type" value="Genomic_DNA"/>
</dbReference>
<keyword evidence="2" id="KW-1185">Reference proteome</keyword>
<gene>
    <name evidence="1" type="ORF">PSH88_09700</name>
</gene>